<accession>A0A9Q3FLR1</accession>
<name>A0A9Q3FLR1_9BASI</name>
<comment type="caution">
    <text evidence="2">The sequence shown here is derived from an EMBL/GenBank/DDBJ whole genome shotgun (WGS) entry which is preliminary data.</text>
</comment>
<evidence type="ECO:0000256" key="1">
    <source>
        <dbReference type="SAM" id="MobiDB-lite"/>
    </source>
</evidence>
<protein>
    <submittedName>
        <fullName evidence="2">Uncharacterized protein</fullName>
    </submittedName>
</protein>
<sequence length="183" mass="21000">MRPTTYPQGQVGPPEPILAPNLTSPTNGQKDPRTQTGHFQPLNFGNHQRPPAQAQQVFPFINVLCTIDSGVVHIWYNIPLCTNFAQQSNGDGFRTKFGHFKSSPQFHHPFLKEVFSVIQSCNSWRLPEYHLRTPSTWPCRSWVVIYFRIPPRAILRGYQASNKLSRHEVLQYSLDNSIGPYRL</sequence>
<reference evidence="2" key="1">
    <citation type="submission" date="2021-03" db="EMBL/GenBank/DDBJ databases">
        <title>Draft genome sequence of rust myrtle Austropuccinia psidii MF-1, a brazilian biotype.</title>
        <authorList>
            <person name="Quecine M.C."/>
            <person name="Pachon D.M.R."/>
            <person name="Bonatelli M.L."/>
            <person name="Correr F.H."/>
            <person name="Franceschini L.M."/>
            <person name="Leite T.F."/>
            <person name="Margarido G.R.A."/>
            <person name="Almeida C.A."/>
            <person name="Ferrarezi J.A."/>
            <person name="Labate C.A."/>
        </authorList>
    </citation>
    <scope>NUCLEOTIDE SEQUENCE</scope>
    <source>
        <strain evidence="2">MF-1</strain>
    </source>
</reference>
<organism evidence="2 3">
    <name type="scientific">Austropuccinia psidii MF-1</name>
    <dbReference type="NCBI Taxonomy" id="1389203"/>
    <lineage>
        <taxon>Eukaryota</taxon>
        <taxon>Fungi</taxon>
        <taxon>Dikarya</taxon>
        <taxon>Basidiomycota</taxon>
        <taxon>Pucciniomycotina</taxon>
        <taxon>Pucciniomycetes</taxon>
        <taxon>Pucciniales</taxon>
        <taxon>Sphaerophragmiaceae</taxon>
        <taxon>Austropuccinia</taxon>
    </lineage>
</organism>
<feature type="region of interest" description="Disordered" evidence="1">
    <location>
        <begin position="1"/>
        <end position="50"/>
    </location>
</feature>
<proteinExistence type="predicted"/>
<feature type="compositionally biased region" description="Polar residues" evidence="1">
    <location>
        <begin position="21"/>
        <end position="46"/>
    </location>
</feature>
<gene>
    <name evidence="2" type="ORF">O181_080502</name>
</gene>
<dbReference type="Proteomes" id="UP000765509">
    <property type="component" value="Unassembled WGS sequence"/>
</dbReference>
<evidence type="ECO:0000313" key="3">
    <source>
        <dbReference type="Proteomes" id="UP000765509"/>
    </source>
</evidence>
<dbReference type="AlphaFoldDB" id="A0A9Q3FLR1"/>
<evidence type="ECO:0000313" key="2">
    <source>
        <dbReference type="EMBL" id="MBW0540787.1"/>
    </source>
</evidence>
<keyword evidence="3" id="KW-1185">Reference proteome</keyword>
<dbReference type="EMBL" id="AVOT02045435">
    <property type="protein sequence ID" value="MBW0540787.1"/>
    <property type="molecule type" value="Genomic_DNA"/>
</dbReference>